<reference evidence="1" key="1">
    <citation type="submission" date="2022-08" db="EMBL/GenBank/DDBJ databases">
        <authorList>
            <consortium name="DOE Joint Genome Institute"/>
            <person name="Min B."/>
            <person name="Riley R."/>
            <person name="Sierra-Patev S."/>
            <person name="Naranjo-Ortiz M."/>
            <person name="Looney B."/>
            <person name="Konkel Z."/>
            <person name="Slot J.C."/>
            <person name="Sakamoto Y."/>
            <person name="Steenwyk J.L."/>
            <person name="Rokas A."/>
            <person name="Carro J."/>
            <person name="Camarero S."/>
            <person name="Ferreira P."/>
            <person name="Molpeceres G."/>
            <person name="Ruiz-Duenas F.J."/>
            <person name="Serrano A."/>
            <person name="Henrissat B."/>
            <person name="Drula E."/>
            <person name="Hughes K.W."/>
            <person name="Mata J.L."/>
            <person name="Ishikawa N.K."/>
            <person name="Vargas-Isla R."/>
            <person name="Ushijima S."/>
            <person name="Smith C.A."/>
            <person name="Ahrendt S."/>
            <person name="Andreopoulos W."/>
            <person name="He G."/>
            <person name="Labutti K."/>
            <person name="Lipzen A."/>
            <person name="Ng V."/>
            <person name="Sandor L."/>
            <person name="Barry K."/>
            <person name="Martinez A.T."/>
            <person name="Xiao Y."/>
            <person name="Gibbons J.G."/>
            <person name="Terashima K."/>
            <person name="Hibbett D.S."/>
            <person name="Grigoriev I.V."/>
        </authorList>
    </citation>
    <scope>NUCLEOTIDE SEQUENCE</scope>
    <source>
        <strain evidence="1">Sp2 HRB7682 ss15</strain>
    </source>
</reference>
<gene>
    <name evidence="1" type="ORF">C8J55DRAFT_490475</name>
</gene>
<dbReference type="Proteomes" id="UP001150238">
    <property type="component" value="Unassembled WGS sequence"/>
</dbReference>
<evidence type="ECO:0000313" key="1">
    <source>
        <dbReference type="EMBL" id="KAJ4475326.1"/>
    </source>
</evidence>
<sequence>MLLVNKAALAAAANPLRPTPAIPASPPIFVSGSGIGKGGLKGGPLRLGAGEYVVRGGPTILPEPDANGVLPGRRLFGNRGDIGAFGIGGPRFIGAPDPRIFAFIPGIDVDDEKDGLGSGPVKVEGADDEEVIDAIRVDAVAGLNDDDRGDKEDMTSSLRTDDMKDGLVVPTDDTVSLFLFPELVEEFIVSLVVSLSSLEPDLAELELITEVAADLMLDTEGAPALCGPVLFLNGEVEKKMEVVILEPGGEGMGFVGGFVAGARRPCSLPLNPLLLLLLLDGNGGALVGCNSSISLSEEAGKSWEQLPVMTVREKGALWEQTMESERDFWWKIGIVDQRKHKINRPAWCRVKRATATTLTVYWLYGNQEDIKSLNRKDSRQINDSVSNHVVHTNEFIMWIKELLPIQYQQILPMRLHVTLPINVKFLGSDVEVNGSELREEEERKFYNTVVQCSPPVTGILRISLMGWAKYGGDSMSCPRGS</sequence>
<name>A0A9W9A660_9AGAR</name>
<accession>A0A9W9A660</accession>
<reference evidence="1" key="2">
    <citation type="journal article" date="2023" name="Proc. Natl. Acad. Sci. U.S.A.">
        <title>A global phylogenomic analysis of the shiitake genus Lentinula.</title>
        <authorList>
            <person name="Sierra-Patev S."/>
            <person name="Min B."/>
            <person name="Naranjo-Ortiz M."/>
            <person name="Looney B."/>
            <person name="Konkel Z."/>
            <person name="Slot J.C."/>
            <person name="Sakamoto Y."/>
            <person name="Steenwyk J.L."/>
            <person name="Rokas A."/>
            <person name="Carro J."/>
            <person name="Camarero S."/>
            <person name="Ferreira P."/>
            <person name="Molpeceres G."/>
            <person name="Ruiz-Duenas F.J."/>
            <person name="Serrano A."/>
            <person name="Henrissat B."/>
            <person name="Drula E."/>
            <person name="Hughes K.W."/>
            <person name="Mata J.L."/>
            <person name="Ishikawa N.K."/>
            <person name="Vargas-Isla R."/>
            <person name="Ushijima S."/>
            <person name="Smith C.A."/>
            <person name="Donoghue J."/>
            <person name="Ahrendt S."/>
            <person name="Andreopoulos W."/>
            <person name="He G."/>
            <person name="LaButti K."/>
            <person name="Lipzen A."/>
            <person name="Ng V."/>
            <person name="Riley R."/>
            <person name="Sandor L."/>
            <person name="Barry K."/>
            <person name="Martinez A.T."/>
            <person name="Xiao Y."/>
            <person name="Gibbons J.G."/>
            <person name="Terashima K."/>
            <person name="Grigoriev I.V."/>
            <person name="Hibbett D."/>
        </authorList>
    </citation>
    <scope>NUCLEOTIDE SEQUENCE</scope>
    <source>
        <strain evidence="1">Sp2 HRB7682 ss15</strain>
    </source>
</reference>
<evidence type="ECO:0000313" key="2">
    <source>
        <dbReference type="Proteomes" id="UP001150238"/>
    </source>
</evidence>
<dbReference type="EMBL" id="JANVFS010000022">
    <property type="protein sequence ID" value="KAJ4475326.1"/>
    <property type="molecule type" value="Genomic_DNA"/>
</dbReference>
<protein>
    <submittedName>
        <fullName evidence="1">Uncharacterized protein</fullName>
    </submittedName>
</protein>
<organism evidence="1 2">
    <name type="scientific">Lentinula lateritia</name>
    <dbReference type="NCBI Taxonomy" id="40482"/>
    <lineage>
        <taxon>Eukaryota</taxon>
        <taxon>Fungi</taxon>
        <taxon>Dikarya</taxon>
        <taxon>Basidiomycota</taxon>
        <taxon>Agaricomycotina</taxon>
        <taxon>Agaricomycetes</taxon>
        <taxon>Agaricomycetidae</taxon>
        <taxon>Agaricales</taxon>
        <taxon>Marasmiineae</taxon>
        <taxon>Omphalotaceae</taxon>
        <taxon>Lentinula</taxon>
    </lineage>
</organism>
<proteinExistence type="predicted"/>
<comment type="caution">
    <text evidence="1">The sequence shown here is derived from an EMBL/GenBank/DDBJ whole genome shotgun (WGS) entry which is preliminary data.</text>
</comment>
<dbReference type="AlphaFoldDB" id="A0A9W9A660"/>